<comment type="caution">
    <text evidence="2">The sequence shown here is derived from an EMBL/GenBank/DDBJ whole genome shotgun (WGS) entry which is preliminary data.</text>
</comment>
<feature type="chain" id="PRO_5012533614" evidence="1">
    <location>
        <begin position="18"/>
        <end position="247"/>
    </location>
</feature>
<organism evidence="2 3">
    <name type="scientific">Folsomia candida</name>
    <name type="common">Springtail</name>
    <dbReference type="NCBI Taxonomy" id="158441"/>
    <lineage>
        <taxon>Eukaryota</taxon>
        <taxon>Metazoa</taxon>
        <taxon>Ecdysozoa</taxon>
        <taxon>Arthropoda</taxon>
        <taxon>Hexapoda</taxon>
        <taxon>Collembola</taxon>
        <taxon>Entomobryomorpha</taxon>
        <taxon>Isotomoidea</taxon>
        <taxon>Isotomidae</taxon>
        <taxon>Proisotominae</taxon>
        <taxon>Folsomia</taxon>
    </lineage>
</organism>
<evidence type="ECO:0000256" key="1">
    <source>
        <dbReference type="SAM" id="SignalP"/>
    </source>
</evidence>
<reference evidence="2 3" key="1">
    <citation type="submission" date="2015-12" db="EMBL/GenBank/DDBJ databases">
        <title>The genome of Folsomia candida.</title>
        <authorList>
            <person name="Faddeeva A."/>
            <person name="Derks M.F."/>
            <person name="Anvar Y."/>
            <person name="Smit S."/>
            <person name="Van Straalen N."/>
            <person name="Roelofs D."/>
        </authorList>
    </citation>
    <scope>NUCLEOTIDE SEQUENCE [LARGE SCALE GENOMIC DNA]</scope>
    <source>
        <strain evidence="2 3">VU population</strain>
        <tissue evidence="2">Whole body</tissue>
    </source>
</reference>
<dbReference type="Proteomes" id="UP000198287">
    <property type="component" value="Unassembled WGS sequence"/>
</dbReference>
<evidence type="ECO:0000313" key="2">
    <source>
        <dbReference type="EMBL" id="OXA57168.1"/>
    </source>
</evidence>
<evidence type="ECO:0000313" key="3">
    <source>
        <dbReference type="Proteomes" id="UP000198287"/>
    </source>
</evidence>
<dbReference type="OMA" id="MIREVCI"/>
<feature type="signal peptide" evidence="1">
    <location>
        <begin position="1"/>
        <end position="17"/>
    </location>
</feature>
<gene>
    <name evidence="2" type="ORF">Fcan01_06669</name>
</gene>
<sequence>MIREVCIFALVVVATLGEDDAKKKVGLQDFFEPCKAPFVTANYDPNWEKEQDINENSTMYFPLLSKGEMYRFSQQLYKTPDFETFKEEHLGNSCIRYNRDVTGTVLTVKGFDDKTFVKYLNPIITAPGSFYFPPAFNPSYGGRVYRSLTDNKSFTVWVTCHDDGLGSFAVTSSQNSLPSFTLDIAREHVKALGFKEENFLQQNYNLDCESPLEDVPVIKNLTLPVFLTNVLLLPKGYHSNFLYTVKK</sequence>
<dbReference type="OrthoDB" id="8287887at2759"/>
<dbReference type="AlphaFoldDB" id="A0A226EIX1"/>
<dbReference type="EMBL" id="LNIX01000003">
    <property type="protein sequence ID" value="OXA57168.1"/>
    <property type="molecule type" value="Genomic_DNA"/>
</dbReference>
<name>A0A226EIX1_FOLCA</name>
<keyword evidence="3" id="KW-1185">Reference proteome</keyword>
<accession>A0A226EIX1</accession>
<proteinExistence type="predicted"/>
<keyword evidence="1" id="KW-0732">Signal</keyword>
<protein>
    <submittedName>
        <fullName evidence="2">Uncharacterized protein</fullName>
    </submittedName>
</protein>